<name>A0A2T7NJL4_POMCA</name>
<protein>
    <submittedName>
        <fullName evidence="1">Uncharacterized protein</fullName>
    </submittedName>
</protein>
<evidence type="ECO:0000313" key="2">
    <source>
        <dbReference type="Proteomes" id="UP000245119"/>
    </source>
</evidence>
<dbReference type="Proteomes" id="UP000245119">
    <property type="component" value="Linkage Group LG12"/>
</dbReference>
<dbReference type="EMBL" id="PZQS01000012">
    <property type="protein sequence ID" value="PVD21346.1"/>
    <property type="molecule type" value="Genomic_DNA"/>
</dbReference>
<proteinExistence type="predicted"/>
<organism evidence="1 2">
    <name type="scientific">Pomacea canaliculata</name>
    <name type="common">Golden apple snail</name>
    <dbReference type="NCBI Taxonomy" id="400727"/>
    <lineage>
        <taxon>Eukaryota</taxon>
        <taxon>Metazoa</taxon>
        <taxon>Spiralia</taxon>
        <taxon>Lophotrochozoa</taxon>
        <taxon>Mollusca</taxon>
        <taxon>Gastropoda</taxon>
        <taxon>Caenogastropoda</taxon>
        <taxon>Architaenioglossa</taxon>
        <taxon>Ampullarioidea</taxon>
        <taxon>Ampullariidae</taxon>
        <taxon>Pomacea</taxon>
    </lineage>
</organism>
<gene>
    <name evidence="1" type="ORF">C0Q70_19519</name>
</gene>
<comment type="caution">
    <text evidence="1">The sequence shown here is derived from an EMBL/GenBank/DDBJ whole genome shotgun (WGS) entry which is preliminary data.</text>
</comment>
<accession>A0A2T7NJL4</accession>
<evidence type="ECO:0000313" key="1">
    <source>
        <dbReference type="EMBL" id="PVD21346.1"/>
    </source>
</evidence>
<reference evidence="1 2" key="1">
    <citation type="submission" date="2018-04" db="EMBL/GenBank/DDBJ databases">
        <title>The genome of golden apple snail Pomacea canaliculata provides insight into stress tolerance and invasive adaptation.</title>
        <authorList>
            <person name="Liu C."/>
            <person name="Liu B."/>
            <person name="Ren Y."/>
            <person name="Zhang Y."/>
            <person name="Wang H."/>
            <person name="Li S."/>
            <person name="Jiang F."/>
            <person name="Yin L."/>
            <person name="Zhang G."/>
            <person name="Qian W."/>
            <person name="Fan W."/>
        </authorList>
    </citation>
    <scope>NUCLEOTIDE SEQUENCE [LARGE SCALE GENOMIC DNA]</scope>
    <source>
        <strain evidence="1">SZHN2017</strain>
        <tissue evidence="1">Muscle</tissue>
    </source>
</reference>
<dbReference type="AlphaFoldDB" id="A0A2T7NJL4"/>
<keyword evidence="2" id="KW-1185">Reference proteome</keyword>
<sequence length="60" mass="6650">MLVLKCRTRLPERQPDEGVTSGCDYTGQSAFNPVSNSIILQHAHMIHVGAHRPSIISHEI</sequence>